<dbReference type="EMBL" id="NOVD01000036">
    <property type="protein sequence ID" value="PCK24154.1"/>
    <property type="molecule type" value="Genomic_DNA"/>
</dbReference>
<gene>
    <name evidence="2" type="ORF">CHR55_27320</name>
</gene>
<protein>
    <submittedName>
        <fullName evidence="2">Uncharacterized protein</fullName>
    </submittedName>
</protein>
<dbReference type="Proteomes" id="UP000230886">
    <property type="component" value="Unassembled WGS sequence"/>
</dbReference>
<keyword evidence="1" id="KW-0812">Transmembrane</keyword>
<evidence type="ECO:0000256" key="1">
    <source>
        <dbReference type="SAM" id="Phobius"/>
    </source>
</evidence>
<comment type="caution">
    <text evidence="2">The sequence shown here is derived from an EMBL/GenBank/DDBJ whole genome shotgun (WGS) entry which is preliminary data.</text>
</comment>
<feature type="transmembrane region" description="Helical" evidence="1">
    <location>
        <begin position="71"/>
        <end position="93"/>
    </location>
</feature>
<keyword evidence="1" id="KW-0472">Membrane</keyword>
<keyword evidence="1" id="KW-1133">Transmembrane helix</keyword>
<reference evidence="2 3" key="1">
    <citation type="submission" date="2017-07" db="EMBL/GenBank/DDBJ databases">
        <title>Draft sequence of Rhodococcus enclensis 23b-28.</title>
        <authorList>
            <person name="Besaury L."/>
            <person name="Sancelme M."/>
            <person name="Amato P."/>
            <person name="Lallement A."/>
            <person name="Delort A.-M."/>
        </authorList>
    </citation>
    <scope>NUCLEOTIDE SEQUENCE [LARGE SCALE GENOMIC DNA]</scope>
    <source>
        <strain evidence="2 3">23b-28</strain>
    </source>
</reference>
<proteinExistence type="predicted"/>
<dbReference type="AlphaFoldDB" id="A0A2A5J3G8"/>
<evidence type="ECO:0000313" key="3">
    <source>
        <dbReference type="Proteomes" id="UP000230886"/>
    </source>
</evidence>
<organism evidence="2 3">
    <name type="scientific">Rhodococcus qingshengii</name>
    <dbReference type="NCBI Taxonomy" id="334542"/>
    <lineage>
        <taxon>Bacteria</taxon>
        <taxon>Bacillati</taxon>
        <taxon>Actinomycetota</taxon>
        <taxon>Actinomycetes</taxon>
        <taxon>Mycobacteriales</taxon>
        <taxon>Nocardiaceae</taxon>
        <taxon>Rhodococcus</taxon>
        <taxon>Rhodococcus erythropolis group</taxon>
    </lineage>
</organism>
<sequence length="98" mass="10721">MNVPNHAAPGQDSNIVALGFIGDDHHNLIRIFRDGGPSNTTDAVLLDEYTRRDAEALAAYKKFKLHQSKQLFVAALIGIALLLSAPLGIHMIMDLMQI</sequence>
<name>A0A2A5J3G8_RHOSG</name>
<evidence type="ECO:0000313" key="2">
    <source>
        <dbReference type="EMBL" id="PCK24154.1"/>
    </source>
</evidence>
<accession>A0A2A5J3G8</accession>